<reference evidence="1 2" key="1">
    <citation type="submission" date="2022-10" db="EMBL/GenBank/DDBJ databases">
        <title>High-quality genome sequences of two octocoral-associated bacteria, Endozoicomonas euniceicola EF212 and Endozoicomonas gorgoniicola PS125.</title>
        <authorList>
            <person name="Chiou Y.-J."/>
            <person name="Chen Y.-H."/>
        </authorList>
    </citation>
    <scope>NUCLEOTIDE SEQUENCE [LARGE SCALE GENOMIC DNA]</scope>
    <source>
        <strain evidence="1 2">PS125</strain>
    </source>
</reference>
<sequence>MKKAFSALADPVIIDGKENETLLFLINRTIKGNKKFLDENSLKLLRDEPWRNDVLKVTEWIHTHNLKYPYSKADGCIFYYEKNLRFRKNKILGYAKDSKQINKCQFLVTEFFWKGSVTSLVEQFAFYGEDDCSLVDQLIELGLSQECIPAFQKKCSEAIKIRLPDSVHQHCKQVRFFQADGKSIAVTPVVSTGIQRTIHKLTRSLTENRIYLI</sequence>
<evidence type="ECO:0000313" key="2">
    <source>
        <dbReference type="Proteomes" id="UP001209854"/>
    </source>
</evidence>
<proteinExistence type="predicted"/>
<dbReference type="RefSeq" id="WP_262565663.1">
    <property type="nucleotide sequence ID" value="NZ_JAPFCC010000001.1"/>
</dbReference>
<accession>A0ABT3N402</accession>
<gene>
    <name evidence="1" type="ORF">NX722_25535</name>
</gene>
<protein>
    <submittedName>
        <fullName evidence="1">Uncharacterized protein</fullName>
    </submittedName>
</protein>
<dbReference type="Proteomes" id="UP001209854">
    <property type="component" value="Unassembled WGS sequence"/>
</dbReference>
<organism evidence="1 2">
    <name type="scientific">Endozoicomonas gorgoniicola</name>
    <dbReference type="NCBI Taxonomy" id="1234144"/>
    <lineage>
        <taxon>Bacteria</taxon>
        <taxon>Pseudomonadati</taxon>
        <taxon>Pseudomonadota</taxon>
        <taxon>Gammaproteobacteria</taxon>
        <taxon>Oceanospirillales</taxon>
        <taxon>Endozoicomonadaceae</taxon>
        <taxon>Endozoicomonas</taxon>
    </lineage>
</organism>
<keyword evidence="2" id="KW-1185">Reference proteome</keyword>
<name>A0ABT3N402_9GAMM</name>
<evidence type="ECO:0000313" key="1">
    <source>
        <dbReference type="EMBL" id="MCW7555929.1"/>
    </source>
</evidence>
<dbReference type="EMBL" id="JAPFCC010000001">
    <property type="protein sequence ID" value="MCW7555929.1"/>
    <property type="molecule type" value="Genomic_DNA"/>
</dbReference>
<comment type="caution">
    <text evidence="1">The sequence shown here is derived from an EMBL/GenBank/DDBJ whole genome shotgun (WGS) entry which is preliminary data.</text>
</comment>